<dbReference type="GO" id="GO:0005829">
    <property type="term" value="C:cytosol"/>
    <property type="evidence" value="ECO:0007669"/>
    <property type="project" value="TreeGrafter"/>
</dbReference>
<evidence type="ECO:0000256" key="8">
    <source>
        <dbReference type="HAMAP-Rule" id="MF_01865"/>
    </source>
</evidence>
<feature type="domain" description="Radical SAM core" evidence="11">
    <location>
        <begin position="136"/>
        <end position="366"/>
    </location>
</feature>
<keyword evidence="7 8" id="KW-0411">Iron-sulfur</keyword>
<gene>
    <name evidence="8 12" type="primary">rimO</name>
    <name evidence="12" type="ORF">IAC44_02800</name>
</gene>
<keyword evidence="12" id="KW-0687">Ribonucleoprotein</keyword>
<dbReference type="Gene3D" id="3.40.50.12160">
    <property type="entry name" value="Methylthiotransferase, N-terminal domain"/>
    <property type="match status" value="1"/>
</dbReference>
<keyword evidence="3 8" id="KW-0808">Transferase</keyword>
<evidence type="ECO:0000256" key="6">
    <source>
        <dbReference type="ARBA" id="ARBA00023004"/>
    </source>
</evidence>
<dbReference type="HAMAP" id="MF_01865">
    <property type="entry name" value="MTTase_RimO"/>
    <property type="match status" value="1"/>
</dbReference>
<dbReference type="InterPro" id="IPR005839">
    <property type="entry name" value="Methylthiotransferase"/>
</dbReference>
<dbReference type="Pfam" id="PF00919">
    <property type="entry name" value="UPF0004"/>
    <property type="match status" value="1"/>
</dbReference>
<dbReference type="InterPro" id="IPR006638">
    <property type="entry name" value="Elp3/MiaA/NifB-like_rSAM"/>
</dbReference>
<dbReference type="InterPro" id="IPR023404">
    <property type="entry name" value="rSAM_horseshoe"/>
</dbReference>
<dbReference type="PANTHER" id="PTHR43837">
    <property type="entry name" value="RIBOSOMAL PROTEIN S12 METHYLTHIOTRANSFERASE RIMO"/>
    <property type="match status" value="1"/>
</dbReference>
<evidence type="ECO:0000256" key="3">
    <source>
        <dbReference type="ARBA" id="ARBA00022679"/>
    </source>
</evidence>
<feature type="binding site" evidence="8">
    <location>
        <position position="157"/>
    </location>
    <ligand>
        <name>[4Fe-4S] cluster</name>
        <dbReference type="ChEBI" id="CHEBI:49883"/>
        <label>2</label>
        <note>4Fe-4S-S-AdoMet</note>
    </ligand>
</feature>
<sequence>MKTTTKNTPPSRINIITLGCSKNTCDSEALAGQLAGQGLSVAHEGPGEIVVINTCGFIGDAKEQSIGVILEQAERKRRGEIQRLYVTGCLVQRYQEELAAELPEVDGFYNFSQLRELLAALGADYRTSLVGERLLSTPSHYAYLKISEGCDRSCSYCAIPMIRGRHISVPMEDLVAQAEKLAQGGVKELILIAQDLTYYGIDLYGKRCLAELIRRLARIDGIRWIRLHYAYPNGFPEDVLEVMATEPKVCKYLDIPLQHISDRILRSMKRGSTRQEIDALLSRIREKVPGIALRTTLIVGYPGETLEEFDELKAWVSAQRFDRLGCFAYSEEEGTAAARLEDDVPPEEKQRRVEELMELQKQISYENNQARVGQTLNVLIDSCNENVFMGRTEYDSPEVDNDVFIDREKWRVPVGDFVKVNVTSAGLYDLFGIPVP</sequence>
<comment type="caution">
    <text evidence="12">The sequence shown here is derived from an EMBL/GenBank/DDBJ whole genome shotgun (WGS) entry which is preliminary data.</text>
</comment>
<comment type="subcellular location">
    <subcellularLocation>
        <location evidence="8">Cytoplasm</location>
    </subcellularLocation>
</comment>
<dbReference type="Gene3D" id="2.40.50.140">
    <property type="entry name" value="Nucleic acid-binding proteins"/>
    <property type="match status" value="1"/>
</dbReference>
<feature type="binding site" evidence="8">
    <location>
        <position position="55"/>
    </location>
    <ligand>
        <name>[4Fe-4S] cluster</name>
        <dbReference type="ChEBI" id="CHEBI:49883"/>
        <label>1</label>
    </ligand>
</feature>
<dbReference type="SMART" id="SM00729">
    <property type="entry name" value="Elp3"/>
    <property type="match status" value="1"/>
</dbReference>
<feature type="binding site" evidence="8">
    <location>
        <position position="89"/>
    </location>
    <ligand>
        <name>[4Fe-4S] cluster</name>
        <dbReference type="ChEBI" id="CHEBI:49883"/>
        <label>1</label>
    </ligand>
</feature>
<dbReference type="InterPro" id="IPR005840">
    <property type="entry name" value="Ribosomal_uS12_MeSTrfase_RimO"/>
</dbReference>
<dbReference type="InterPro" id="IPR007197">
    <property type="entry name" value="rSAM"/>
</dbReference>
<dbReference type="PROSITE" id="PS01278">
    <property type="entry name" value="MTTASE_RADICAL"/>
    <property type="match status" value="1"/>
</dbReference>
<feature type="binding site" evidence="8">
    <location>
        <position position="150"/>
    </location>
    <ligand>
        <name>[4Fe-4S] cluster</name>
        <dbReference type="ChEBI" id="CHEBI:49883"/>
        <label>2</label>
        <note>4Fe-4S-S-AdoMet</note>
    </ligand>
</feature>
<dbReference type="Pfam" id="PF18693">
    <property type="entry name" value="TRAM_2"/>
    <property type="match status" value="1"/>
</dbReference>
<reference evidence="12" key="2">
    <citation type="journal article" date="2021" name="PeerJ">
        <title>Extensive microbial diversity within the chicken gut microbiome revealed by metagenomics and culture.</title>
        <authorList>
            <person name="Gilroy R."/>
            <person name="Ravi A."/>
            <person name="Getino M."/>
            <person name="Pursley I."/>
            <person name="Horton D.L."/>
            <person name="Alikhan N.F."/>
            <person name="Baker D."/>
            <person name="Gharbi K."/>
            <person name="Hall N."/>
            <person name="Watson M."/>
            <person name="Adriaenssens E.M."/>
            <person name="Foster-Nyarko E."/>
            <person name="Jarju S."/>
            <person name="Secka A."/>
            <person name="Antonio M."/>
            <person name="Oren A."/>
            <person name="Chaudhuri R.R."/>
            <person name="La Ragione R."/>
            <person name="Hildebrand F."/>
            <person name="Pallen M.J."/>
        </authorList>
    </citation>
    <scope>NUCLEOTIDE SEQUENCE</scope>
    <source>
        <strain evidence="12">1383</strain>
    </source>
</reference>
<comment type="catalytic activity">
    <reaction evidence="8">
        <text>L-aspartate(89)-[ribosomal protein uS12]-hydrogen + (sulfur carrier)-SH + AH2 + 2 S-adenosyl-L-methionine = 3-methylsulfanyl-L-aspartate(89)-[ribosomal protein uS12]-hydrogen + (sulfur carrier)-H + 5'-deoxyadenosine + L-methionine + A + S-adenosyl-L-homocysteine + 2 H(+)</text>
        <dbReference type="Rhea" id="RHEA:37087"/>
        <dbReference type="Rhea" id="RHEA-COMP:10460"/>
        <dbReference type="Rhea" id="RHEA-COMP:10461"/>
        <dbReference type="Rhea" id="RHEA-COMP:14737"/>
        <dbReference type="Rhea" id="RHEA-COMP:14739"/>
        <dbReference type="ChEBI" id="CHEBI:13193"/>
        <dbReference type="ChEBI" id="CHEBI:15378"/>
        <dbReference type="ChEBI" id="CHEBI:17319"/>
        <dbReference type="ChEBI" id="CHEBI:17499"/>
        <dbReference type="ChEBI" id="CHEBI:29917"/>
        <dbReference type="ChEBI" id="CHEBI:29961"/>
        <dbReference type="ChEBI" id="CHEBI:57844"/>
        <dbReference type="ChEBI" id="CHEBI:57856"/>
        <dbReference type="ChEBI" id="CHEBI:59789"/>
        <dbReference type="ChEBI" id="CHEBI:64428"/>
        <dbReference type="ChEBI" id="CHEBI:73599"/>
        <dbReference type="EC" id="2.8.4.4"/>
    </reaction>
</comment>
<feature type="binding site" evidence="8">
    <location>
        <position position="20"/>
    </location>
    <ligand>
        <name>[4Fe-4S] cluster</name>
        <dbReference type="ChEBI" id="CHEBI:49883"/>
        <label>1</label>
    </ligand>
</feature>
<keyword evidence="1 8" id="KW-0004">4Fe-4S</keyword>
<dbReference type="InterPro" id="IPR012340">
    <property type="entry name" value="NA-bd_OB-fold"/>
</dbReference>
<dbReference type="PROSITE" id="PS51918">
    <property type="entry name" value="RADICAL_SAM"/>
    <property type="match status" value="1"/>
</dbReference>
<evidence type="ECO:0000259" key="11">
    <source>
        <dbReference type="PROSITE" id="PS51918"/>
    </source>
</evidence>
<dbReference type="CDD" id="cd01335">
    <property type="entry name" value="Radical_SAM"/>
    <property type="match status" value="1"/>
</dbReference>
<keyword evidence="4 8" id="KW-0949">S-adenosyl-L-methionine</keyword>
<evidence type="ECO:0000256" key="4">
    <source>
        <dbReference type="ARBA" id="ARBA00022691"/>
    </source>
</evidence>
<dbReference type="Proteomes" id="UP000824161">
    <property type="component" value="Unassembled WGS sequence"/>
</dbReference>
<dbReference type="SFLD" id="SFLDS00029">
    <property type="entry name" value="Radical_SAM"/>
    <property type="match status" value="1"/>
</dbReference>
<feature type="domain" description="TRAM" evidence="9">
    <location>
        <begin position="369"/>
        <end position="436"/>
    </location>
</feature>
<keyword evidence="5 8" id="KW-0479">Metal-binding</keyword>
<dbReference type="Gene3D" id="3.80.30.20">
    <property type="entry name" value="tm_1862 like domain"/>
    <property type="match status" value="1"/>
</dbReference>
<organism evidence="12 13">
    <name type="scientific">Candidatus Merdimorpha stercoravium</name>
    <dbReference type="NCBI Taxonomy" id="2840863"/>
    <lineage>
        <taxon>Bacteria</taxon>
        <taxon>Pseudomonadati</taxon>
        <taxon>Bacteroidota</taxon>
        <taxon>Flavobacteriia</taxon>
        <taxon>Flavobacteriales</taxon>
        <taxon>Candidatus Merdimorpha</taxon>
    </lineage>
</organism>
<keyword evidence="6 8" id="KW-0408">Iron</keyword>
<feature type="binding site" evidence="8">
    <location>
        <position position="154"/>
    </location>
    <ligand>
        <name>[4Fe-4S] cluster</name>
        <dbReference type="ChEBI" id="CHEBI:49883"/>
        <label>2</label>
        <note>4Fe-4S-S-AdoMet</note>
    </ligand>
</feature>
<comment type="cofactor">
    <cofactor evidence="8">
        <name>[4Fe-4S] cluster</name>
        <dbReference type="ChEBI" id="CHEBI:49883"/>
    </cofactor>
    <text evidence="8">Binds 2 [4Fe-4S] clusters. One cluster is coordinated with 3 cysteines and an exchangeable S-adenosyl-L-methionine.</text>
</comment>
<proteinExistence type="inferred from homology"/>
<dbReference type="InterPro" id="IPR038135">
    <property type="entry name" value="Methylthiotransferase_N_sf"/>
</dbReference>
<dbReference type="FunFam" id="3.80.30.20:FF:000001">
    <property type="entry name" value="tRNA-2-methylthio-N(6)-dimethylallyladenosine synthase 2"/>
    <property type="match status" value="1"/>
</dbReference>
<dbReference type="GO" id="GO:0005840">
    <property type="term" value="C:ribosome"/>
    <property type="evidence" value="ECO:0007669"/>
    <property type="project" value="UniProtKB-KW"/>
</dbReference>
<evidence type="ECO:0000256" key="7">
    <source>
        <dbReference type="ARBA" id="ARBA00023014"/>
    </source>
</evidence>
<dbReference type="GO" id="GO:0035599">
    <property type="term" value="F:aspartic acid methylthiotransferase activity"/>
    <property type="evidence" value="ECO:0007669"/>
    <property type="project" value="TreeGrafter"/>
</dbReference>
<name>A0A9D1KTU6_9FLAO</name>
<feature type="domain" description="MTTase N-terminal" evidence="10">
    <location>
        <begin position="11"/>
        <end position="126"/>
    </location>
</feature>
<dbReference type="PROSITE" id="PS51449">
    <property type="entry name" value="MTTASE_N"/>
    <property type="match status" value="1"/>
</dbReference>
<evidence type="ECO:0000256" key="2">
    <source>
        <dbReference type="ARBA" id="ARBA00022490"/>
    </source>
</evidence>
<comment type="similarity">
    <text evidence="8">Belongs to the methylthiotransferase family. RimO subfamily.</text>
</comment>
<reference evidence="12" key="1">
    <citation type="submission" date="2020-10" db="EMBL/GenBank/DDBJ databases">
        <authorList>
            <person name="Gilroy R."/>
        </authorList>
    </citation>
    <scope>NUCLEOTIDE SEQUENCE</scope>
    <source>
        <strain evidence="12">1383</strain>
    </source>
</reference>
<evidence type="ECO:0000256" key="1">
    <source>
        <dbReference type="ARBA" id="ARBA00022485"/>
    </source>
</evidence>
<dbReference type="SFLD" id="SFLDF00274">
    <property type="entry name" value="ribosomal_protein_S12_methylth"/>
    <property type="match status" value="1"/>
</dbReference>
<evidence type="ECO:0000313" key="13">
    <source>
        <dbReference type="Proteomes" id="UP000824161"/>
    </source>
</evidence>
<evidence type="ECO:0000259" key="10">
    <source>
        <dbReference type="PROSITE" id="PS51449"/>
    </source>
</evidence>
<evidence type="ECO:0000256" key="5">
    <source>
        <dbReference type="ARBA" id="ARBA00022723"/>
    </source>
</evidence>
<keyword evidence="12" id="KW-0689">Ribosomal protein</keyword>
<dbReference type="InterPro" id="IPR002792">
    <property type="entry name" value="TRAM_dom"/>
</dbReference>
<dbReference type="SFLD" id="SFLDG01061">
    <property type="entry name" value="methylthiotransferase"/>
    <property type="match status" value="1"/>
</dbReference>
<dbReference type="GO" id="GO:0006400">
    <property type="term" value="P:tRNA modification"/>
    <property type="evidence" value="ECO:0007669"/>
    <property type="project" value="InterPro"/>
</dbReference>
<dbReference type="NCBIfam" id="TIGR01125">
    <property type="entry name" value="30S ribosomal protein S12 methylthiotransferase RimO"/>
    <property type="match status" value="1"/>
</dbReference>
<dbReference type="SUPFAM" id="SSF102114">
    <property type="entry name" value="Radical SAM enzymes"/>
    <property type="match status" value="1"/>
</dbReference>
<dbReference type="GO" id="GO:0051539">
    <property type="term" value="F:4 iron, 4 sulfur cluster binding"/>
    <property type="evidence" value="ECO:0007669"/>
    <property type="project" value="UniProtKB-UniRule"/>
</dbReference>
<comment type="function">
    <text evidence="8">Catalyzes the methylthiolation of an aspartic acid residue of ribosomal protein uS12.</text>
</comment>
<keyword evidence="2 8" id="KW-0963">Cytoplasm</keyword>
<dbReference type="EMBL" id="DVLY01000064">
    <property type="protein sequence ID" value="HIT97744.1"/>
    <property type="molecule type" value="Genomic_DNA"/>
</dbReference>
<dbReference type="Pfam" id="PF04055">
    <property type="entry name" value="Radical_SAM"/>
    <property type="match status" value="1"/>
</dbReference>
<dbReference type="PANTHER" id="PTHR43837:SF1">
    <property type="entry name" value="RIBOSOMAL PROTEIN US12 METHYLTHIOTRANSFERASE RIMO"/>
    <property type="match status" value="1"/>
</dbReference>
<dbReference type="GO" id="GO:0046872">
    <property type="term" value="F:metal ion binding"/>
    <property type="evidence" value="ECO:0007669"/>
    <property type="project" value="UniProtKB-KW"/>
</dbReference>
<dbReference type="GO" id="GO:0103039">
    <property type="term" value="F:protein methylthiotransferase activity"/>
    <property type="evidence" value="ECO:0007669"/>
    <property type="project" value="UniProtKB-EC"/>
</dbReference>
<protein>
    <recommendedName>
        <fullName evidence="8">Ribosomal protein uS12 methylthiotransferase RimO</fullName>
        <shortName evidence="8">uS12 MTTase</shortName>
        <shortName evidence="8">uS12 methylthiotransferase</shortName>
        <ecNumber evidence="8">2.8.4.4</ecNumber>
    </recommendedName>
    <alternativeName>
        <fullName evidence="8">Ribosomal protein uS12 (aspartate-C(3))-methylthiotransferase</fullName>
    </alternativeName>
    <alternativeName>
        <fullName evidence="8">Ribosome maturation factor RimO</fullName>
    </alternativeName>
</protein>
<dbReference type="NCBIfam" id="TIGR00089">
    <property type="entry name" value="MiaB/RimO family radical SAM methylthiotransferase"/>
    <property type="match status" value="1"/>
</dbReference>
<dbReference type="SFLD" id="SFLDG01082">
    <property type="entry name" value="B12-binding_domain_containing"/>
    <property type="match status" value="1"/>
</dbReference>
<dbReference type="AlphaFoldDB" id="A0A9D1KTU6"/>
<dbReference type="PROSITE" id="PS50926">
    <property type="entry name" value="TRAM"/>
    <property type="match status" value="1"/>
</dbReference>
<evidence type="ECO:0000313" key="12">
    <source>
        <dbReference type="EMBL" id="HIT97744.1"/>
    </source>
</evidence>
<dbReference type="InterPro" id="IPR013848">
    <property type="entry name" value="Methylthiotransferase_N"/>
</dbReference>
<evidence type="ECO:0000259" key="9">
    <source>
        <dbReference type="PROSITE" id="PS50926"/>
    </source>
</evidence>
<accession>A0A9D1KTU6</accession>
<dbReference type="EC" id="2.8.4.4" evidence="8"/>
<dbReference type="InterPro" id="IPR058240">
    <property type="entry name" value="rSAM_sf"/>
</dbReference>
<dbReference type="InterPro" id="IPR020612">
    <property type="entry name" value="Methylthiotransferase_CS"/>
</dbReference>